<reference evidence="6 7" key="1">
    <citation type="submission" date="2018-04" db="EMBL/GenBank/DDBJ databases">
        <authorList>
            <person name="Vogel A."/>
        </authorList>
    </citation>
    <scope>NUCLEOTIDE SEQUENCE [LARGE SCALE GENOMIC DNA]</scope>
</reference>
<dbReference type="PROSITE" id="PS51514">
    <property type="entry name" value="BRX"/>
    <property type="match status" value="1"/>
</dbReference>
<keyword evidence="7" id="KW-1185">Reference proteome</keyword>
<dbReference type="AlphaFoldDB" id="A0A484L2N3"/>
<sequence>MAFLLKCLRCQKNTSTGGDRGGGGGGNGNEWDSGGGSDGETTVAAAPRESSYNASTVRETSVAYDDEQSEWVAEVEPGVDLTLQPLPGGGGNQLKRIRFDRSRFDKWNAQLWWGENWDRVNQLYNITQSNQSYPTPTRTVETDSQNTYSQRGSLARSSSMAGGGYEDETAVASSSASHVSCASTEVERMFVEEVEPGVHITFVKFYAERHGERSVPSYGGKRIRSG</sequence>
<dbReference type="EMBL" id="OOIL02000912">
    <property type="protein sequence ID" value="VFQ70560.1"/>
    <property type="molecule type" value="Genomic_DNA"/>
</dbReference>
<evidence type="ECO:0000313" key="7">
    <source>
        <dbReference type="Proteomes" id="UP000595140"/>
    </source>
</evidence>
<evidence type="ECO:0000256" key="3">
    <source>
        <dbReference type="ARBA" id="ARBA00023242"/>
    </source>
</evidence>
<dbReference type="GO" id="GO:0005634">
    <property type="term" value="C:nucleus"/>
    <property type="evidence" value="ECO:0007669"/>
    <property type="project" value="UniProtKB-SubCell"/>
</dbReference>
<feature type="compositionally biased region" description="Gly residues" evidence="4">
    <location>
        <begin position="18"/>
        <end position="38"/>
    </location>
</feature>
<protein>
    <recommendedName>
        <fullName evidence="5">BRX domain-containing protein</fullName>
    </recommendedName>
</protein>
<evidence type="ECO:0000256" key="1">
    <source>
        <dbReference type="ARBA" id="ARBA00004123"/>
    </source>
</evidence>
<feature type="domain" description="BRX" evidence="5">
    <location>
        <begin position="69"/>
        <end position="125"/>
    </location>
</feature>
<feature type="compositionally biased region" description="Polar residues" evidence="4">
    <location>
        <begin position="50"/>
        <end position="59"/>
    </location>
</feature>
<comment type="subcellular location">
    <subcellularLocation>
        <location evidence="1">Nucleus</location>
    </subcellularLocation>
</comment>
<dbReference type="Pfam" id="PF08381">
    <property type="entry name" value="BRX"/>
    <property type="match status" value="1"/>
</dbReference>
<dbReference type="InterPro" id="IPR044532">
    <property type="entry name" value="BRX-like"/>
</dbReference>
<accession>A0A484L2N3</accession>
<dbReference type="Proteomes" id="UP000595140">
    <property type="component" value="Unassembled WGS sequence"/>
</dbReference>
<feature type="region of interest" description="Disordered" evidence="4">
    <location>
        <begin position="15"/>
        <end position="59"/>
    </location>
</feature>
<name>A0A484L2N3_9ASTE</name>
<evidence type="ECO:0000313" key="6">
    <source>
        <dbReference type="EMBL" id="VFQ70560.1"/>
    </source>
</evidence>
<dbReference type="OrthoDB" id="10250282at2759"/>
<feature type="compositionally biased region" description="Polar residues" evidence="4">
    <location>
        <begin position="131"/>
        <end position="160"/>
    </location>
</feature>
<comment type="similarity">
    <text evidence="2">Belongs to the BRX family.</text>
</comment>
<keyword evidence="3" id="KW-0539">Nucleus</keyword>
<proteinExistence type="inferred from homology"/>
<evidence type="ECO:0000256" key="2">
    <source>
        <dbReference type="ARBA" id="ARBA00009057"/>
    </source>
</evidence>
<evidence type="ECO:0000259" key="5">
    <source>
        <dbReference type="PROSITE" id="PS51514"/>
    </source>
</evidence>
<dbReference type="PANTHER" id="PTHR46058:SF2">
    <property type="entry name" value="PROTEIN BREVIS RADIX-LIKE 3"/>
    <property type="match status" value="1"/>
</dbReference>
<evidence type="ECO:0000256" key="4">
    <source>
        <dbReference type="SAM" id="MobiDB-lite"/>
    </source>
</evidence>
<dbReference type="InterPro" id="IPR013591">
    <property type="entry name" value="Brevis_radix_dom"/>
</dbReference>
<dbReference type="PANTHER" id="PTHR46058">
    <property type="entry name" value="PROTEIN BREVIS RADIX-LIKE 1"/>
    <property type="match status" value="1"/>
</dbReference>
<gene>
    <name evidence="6" type="ORF">CCAM_LOCUS12336</name>
</gene>
<organism evidence="6 7">
    <name type="scientific">Cuscuta campestris</name>
    <dbReference type="NCBI Taxonomy" id="132261"/>
    <lineage>
        <taxon>Eukaryota</taxon>
        <taxon>Viridiplantae</taxon>
        <taxon>Streptophyta</taxon>
        <taxon>Embryophyta</taxon>
        <taxon>Tracheophyta</taxon>
        <taxon>Spermatophyta</taxon>
        <taxon>Magnoliopsida</taxon>
        <taxon>eudicotyledons</taxon>
        <taxon>Gunneridae</taxon>
        <taxon>Pentapetalae</taxon>
        <taxon>asterids</taxon>
        <taxon>lamiids</taxon>
        <taxon>Solanales</taxon>
        <taxon>Convolvulaceae</taxon>
        <taxon>Cuscuteae</taxon>
        <taxon>Cuscuta</taxon>
        <taxon>Cuscuta subgen. Grammica</taxon>
        <taxon>Cuscuta sect. Cleistogrammica</taxon>
    </lineage>
</organism>
<feature type="region of interest" description="Disordered" evidence="4">
    <location>
        <begin position="131"/>
        <end position="168"/>
    </location>
</feature>